<gene>
    <name evidence="1" type="ORF">DA092_16410</name>
</gene>
<evidence type="ECO:0000313" key="1">
    <source>
        <dbReference type="EMBL" id="TMX71974.1"/>
    </source>
</evidence>
<reference evidence="1" key="1">
    <citation type="submission" date="2018-03" db="EMBL/GenBank/DDBJ databases">
        <title>Genomic characterization of a polymicrobial infection associated with a disease outbreak in Pacific white shrimp (Litopenaeus vannamei).</title>
        <authorList>
            <person name="Turner J.W."/>
            <person name="Bachand P.T."/>
            <person name="Tallman J."/>
            <person name="Elledge N.C."/>
            <person name="Pinnell L.J."/>
            <person name="Laughlin R.C."/>
            <person name="Zimba P.V."/>
        </authorList>
    </citation>
    <scope>NUCLEOTIDE SEQUENCE</scope>
    <source>
        <strain evidence="1">Hep-2b-22</strain>
    </source>
</reference>
<keyword evidence="2" id="KW-1185">Reference proteome</keyword>
<dbReference type="Proteomes" id="UP000718715">
    <property type="component" value="Unassembled WGS sequence"/>
</dbReference>
<dbReference type="EMBL" id="PZOJ01000116">
    <property type="protein sequence ID" value="TMX71974.1"/>
    <property type="molecule type" value="Genomic_DNA"/>
</dbReference>
<comment type="caution">
    <text evidence="1">The sequence shown here is derived from an EMBL/GenBank/DDBJ whole genome shotgun (WGS) entry which is preliminary data.</text>
</comment>
<organism evidence="1 2">
    <name type="scientific">Photobacterium damselae</name>
    <dbReference type="NCBI Taxonomy" id="38293"/>
    <lineage>
        <taxon>Bacteria</taxon>
        <taxon>Pseudomonadati</taxon>
        <taxon>Pseudomonadota</taxon>
        <taxon>Gammaproteobacteria</taxon>
        <taxon>Vibrionales</taxon>
        <taxon>Vibrionaceae</taxon>
        <taxon>Photobacterium</taxon>
    </lineage>
</organism>
<protein>
    <submittedName>
        <fullName evidence="1">Uncharacterized protein</fullName>
    </submittedName>
</protein>
<name>A0ACD3SY06_PHODM</name>
<proteinExistence type="predicted"/>
<sequence length="296" mass="35962">MSDFKFRNVYEVNQAYRILGEEGISYENIDRTFKNMDKINNYSLNINNKVNRNIRRCDIRRDIEQMLKEERVESSDIVWLDKKNIRLINFVWSIMNNIQRGVEYDCYFRRYDLTDINNAYKMTANCFDERVQDVTEWFIFGDIPKEDKLSILDKFKTCWEYTIDKKLPNKMITKAIDEKDKEKCEWYYSRIKNENDDKNKLLTANMDKDYYWSVINYFDCIFDKHEYENRLDKIKRAWSQREHKRGRNGVKDYSYSMSVDIDSMVTEMSKKLGIPKCKVVEISIKTEFDRFKNTTK</sequence>
<accession>A0ACD3SY06</accession>
<evidence type="ECO:0000313" key="2">
    <source>
        <dbReference type="Proteomes" id="UP000718715"/>
    </source>
</evidence>